<dbReference type="Proteomes" id="UP000237105">
    <property type="component" value="Unassembled WGS sequence"/>
</dbReference>
<comment type="caution">
    <text evidence="1">The sequence shown here is derived from an EMBL/GenBank/DDBJ whole genome shotgun (WGS) entry which is preliminary data.</text>
</comment>
<accession>A0A2P5BHY9</accession>
<sequence length="77" mass="8747">MLYGLFVRGERDRETPTLSLALKENSHRLRQTVGVVFTNYPRVTELLMLYLPTVLVSLLSQSTSGFRQGRRGRGGHL</sequence>
<reference evidence="2" key="1">
    <citation type="submission" date="2016-06" db="EMBL/GenBank/DDBJ databases">
        <title>Parallel loss of symbiosis genes in relatives of nitrogen-fixing non-legume Parasponia.</title>
        <authorList>
            <person name="Van Velzen R."/>
            <person name="Holmer R."/>
            <person name="Bu F."/>
            <person name="Rutten L."/>
            <person name="Van Zeijl A."/>
            <person name="Liu W."/>
            <person name="Santuari L."/>
            <person name="Cao Q."/>
            <person name="Sharma T."/>
            <person name="Shen D."/>
            <person name="Roswanjaya Y."/>
            <person name="Wardhani T."/>
            <person name="Kalhor M.S."/>
            <person name="Jansen J."/>
            <person name="Van den Hoogen J."/>
            <person name="Gungor B."/>
            <person name="Hartog M."/>
            <person name="Hontelez J."/>
            <person name="Verver J."/>
            <person name="Yang W.-C."/>
            <person name="Schijlen E."/>
            <person name="Repin R."/>
            <person name="Schilthuizen M."/>
            <person name="Schranz E."/>
            <person name="Heidstra R."/>
            <person name="Miyata K."/>
            <person name="Fedorova E."/>
            <person name="Kohlen W."/>
            <person name="Bisseling T."/>
            <person name="Smit S."/>
            <person name="Geurts R."/>
        </authorList>
    </citation>
    <scope>NUCLEOTIDE SEQUENCE [LARGE SCALE GENOMIC DNA]</scope>
    <source>
        <strain evidence="2">cv. WU1-14</strain>
    </source>
</reference>
<evidence type="ECO:0000313" key="2">
    <source>
        <dbReference type="Proteomes" id="UP000237105"/>
    </source>
</evidence>
<organism evidence="1 2">
    <name type="scientific">Parasponia andersonii</name>
    <name type="common">Sponia andersonii</name>
    <dbReference type="NCBI Taxonomy" id="3476"/>
    <lineage>
        <taxon>Eukaryota</taxon>
        <taxon>Viridiplantae</taxon>
        <taxon>Streptophyta</taxon>
        <taxon>Embryophyta</taxon>
        <taxon>Tracheophyta</taxon>
        <taxon>Spermatophyta</taxon>
        <taxon>Magnoliopsida</taxon>
        <taxon>eudicotyledons</taxon>
        <taxon>Gunneridae</taxon>
        <taxon>Pentapetalae</taxon>
        <taxon>rosids</taxon>
        <taxon>fabids</taxon>
        <taxon>Rosales</taxon>
        <taxon>Cannabaceae</taxon>
        <taxon>Parasponia</taxon>
    </lineage>
</organism>
<evidence type="ECO:0000313" key="1">
    <source>
        <dbReference type="EMBL" id="PON48421.1"/>
    </source>
</evidence>
<gene>
    <name evidence="1" type="ORF">PanWU01x14_237100</name>
</gene>
<dbReference type="EMBL" id="JXTB01000277">
    <property type="protein sequence ID" value="PON48421.1"/>
    <property type="molecule type" value="Genomic_DNA"/>
</dbReference>
<protein>
    <submittedName>
        <fullName evidence="1">Uncharacterized protein</fullName>
    </submittedName>
</protein>
<dbReference type="AlphaFoldDB" id="A0A2P5BHY9"/>
<name>A0A2P5BHY9_PARAD</name>
<keyword evidence="2" id="KW-1185">Reference proteome</keyword>
<proteinExistence type="predicted"/>